<feature type="non-terminal residue" evidence="1">
    <location>
        <position position="1"/>
    </location>
</feature>
<name>A0ABN8MHD4_9CNID</name>
<evidence type="ECO:0000313" key="2">
    <source>
        <dbReference type="Proteomes" id="UP001159427"/>
    </source>
</evidence>
<sequence length="172" mass="18414">LLEDVQSIDQGPLSTLREPANKISSHVQGIGQGWRNVLLLLEPNRSIHYSLSKRRMLSNVARREDTRGPTNNSSQLLFDESSASVAASIPQTTDVSDSAISDNNNNFISIAGLSSGPSLSPETVALIGQSTQAAIAAERAKSSSLPTTSISSRAIGVFLLSQHQQRLLLNHL</sequence>
<keyword evidence="2" id="KW-1185">Reference proteome</keyword>
<gene>
    <name evidence="1" type="ORF">PEVE_00031260</name>
</gene>
<comment type="caution">
    <text evidence="1">The sequence shown here is derived from an EMBL/GenBank/DDBJ whole genome shotgun (WGS) entry which is preliminary data.</text>
</comment>
<dbReference type="Proteomes" id="UP001159427">
    <property type="component" value="Unassembled WGS sequence"/>
</dbReference>
<organism evidence="1 2">
    <name type="scientific">Porites evermanni</name>
    <dbReference type="NCBI Taxonomy" id="104178"/>
    <lineage>
        <taxon>Eukaryota</taxon>
        <taxon>Metazoa</taxon>
        <taxon>Cnidaria</taxon>
        <taxon>Anthozoa</taxon>
        <taxon>Hexacorallia</taxon>
        <taxon>Scleractinia</taxon>
        <taxon>Fungiina</taxon>
        <taxon>Poritidae</taxon>
        <taxon>Porites</taxon>
    </lineage>
</organism>
<feature type="non-terminal residue" evidence="1">
    <location>
        <position position="172"/>
    </location>
</feature>
<dbReference type="EMBL" id="CALNXI010000446">
    <property type="protein sequence ID" value="CAH3027306.1"/>
    <property type="molecule type" value="Genomic_DNA"/>
</dbReference>
<reference evidence="1 2" key="1">
    <citation type="submission" date="2022-05" db="EMBL/GenBank/DDBJ databases">
        <authorList>
            <consortium name="Genoscope - CEA"/>
            <person name="William W."/>
        </authorList>
    </citation>
    <scope>NUCLEOTIDE SEQUENCE [LARGE SCALE GENOMIC DNA]</scope>
</reference>
<accession>A0ABN8MHD4</accession>
<protein>
    <submittedName>
        <fullName evidence="1">Uncharacterized protein</fullName>
    </submittedName>
</protein>
<evidence type="ECO:0000313" key="1">
    <source>
        <dbReference type="EMBL" id="CAH3027306.1"/>
    </source>
</evidence>
<proteinExistence type="predicted"/>